<feature type="signal peptide" evidence="2">
    <location>
        <begin position="1"/>
        <end position="24"/>
    </location>
</feature>
<evidence type="ECO:0000256" key="1">
    <source>
        <dbReference type="SAM" id="MobiDB-lite"/>
    </source>
</evidence>
<comment type="caution">
    <text evidence="3">The sequence shown here is derived from an EMBL/GenBank/DDBJ whole genome shotgun (WGS) entry which is preliminary data.</text>
</comment>
<keyword evidence="4" id="KW-1185">Reference proteome</keyword>
<feature type="region of interest" description="Disordered" evidence="1">
    <location>
        <begin position="67"/>
        <end position="91"/>
    </location>
</feature>
<feature type="chain" id="PRO_5043048144" evidence="2">
    <location>
        <begin position="25"/>
        <end position="246"/>
    </location>
</feature>
<evidence type="ECO:0000313" key="4">
    <source>
        <dbReference type="Proteomes" id="UP001356427"/>
    </source>
</evidence>
<dbReference type="Proteomes" id="UP001356427">
    <property type="component" value="Unassembled WGS sequence"/>
</dbReference>
<evidence type="ECO:0000313" key="3">
    <source>
        <dbReference type="EMBL" id="KAK6297761.1"/>
    </source>
</evidence>
<keyword evidence="2" id="KW-0732">Signal</keyword>
<dbReference type="EMBL" id="JAGTTL010000031">
    <property type="protein sequence ID" value="KAK6297761.1"/>
    <property type="molecule type" value="Genomic_DNA"/>
</dbReference>
<accession>A0AAN8L305</accession>
<gene>
    <name evidence="3" type="ORF">J4Q44_G00323440</name>
</gene>
<organism evidence="3 4">
    <name type="scientific">Coregonus suidteri</name>
    <dbReference type="NCBI Taxonomy" id="861788"/>
    <lineage>
        <taxon>Eukaryota</taxon>
        <taxon>Metazoa</taxon>
        <taxon>Chordata</taxon>
        <taxon>Craniata</taxon>
        <taxon>Vertebrata</taxon>
        <taxon>Euteleostomi</taxon>
        <taxon>Actinopterygii</taxon>
        <taxon>Neopterygii</taxon>
        <taxon>Teleostei</taxon>
        <taxon>Protacanthopterygii</taxon>
        <taxon>Salmoniformes</taxon>
        <taxon>Salmonidae</taxon>
        <taxon>Coregoninae</taxon>
        <taxon>Coregonus</taxon>
    </lineage>
</organism>
<evidence type="ECO:0000256" key="2">
    <source>
        <dbReference type="SAM" id="SignalP"/>
    </source>
</evidence>
<proteinExistence type="predicted"/>
<protein>
    <submittedName>
        <fullName evidence="3">Uncharacterized protein</fullName>
    </submittedName>
</protein>
<sequence length="246" mass="26462">MGIMAAKCCAGGLFLVLLFWGVHCYPYQQAYKTGPVYRRPPTLYGPPVKPSQNDAYARYYFLTKQRDPTGSGSSLPGPVESGHPIEGGSSPGVQSFALQKTAASPHLVPEQTRCVPAGTTHPSTLPLRPLCESPPIKFQAGDISHFESVYEHGNSQKFIDQSLARKGLKLIMVSCSSLGSSLLAPSPTSEPTMRMGTNNGVQLVSSGTVLLPSNTDHYFLTVLAVTSRTRFSMLAWILQSHGCADC</sequence>
<reference evidence="3 4" key="1">
    <citation type="submission" date="2021-04" db="EMBL/GenBank/DDBJ databases">
        <authorList>
            <person name="De Guttry C."/>
            <person name="Zahm M."/>
            <person name="Klopp C."/>
            <person name="Cabau C."/>
            <person name="Louis A."/>
            <person name="Berthelot C."/>
            <person name="Parey E."/>
            <person name="Roest Crollius H."/>
            <person name="Montfort J."/>
            <person name="Robinson-Rechavi M."/>
            <person name="Bucao C."/>
            <person name="Bouchez O."/>
            <person name="Gislard M."/>
            <person name="Lluch J."/>
            <person name="Milhes M."/>
            <person name="Lampietro C."/>
            <person name="Lopez Roques C."/>
            <person name="Donnadieu C."/>
            <person name="Braasch I."/>
            <person name="Desvignes T."/>
            <person name="Postlethwait J."/>
            <person name="Bobe J."/>
            <person name="Wedekind C."/>
            <person name="Guiguen Y."/>
        </authorList>
    </citation>
    <scope>NUCLEOTIDE SEQUENCE [LARGE SCALE GENOMIC DNA]</scope>
    <source>
        <strain evidence="3">Cs_M1</strain>
        <tissue evidence="3">Blood</tissue>
    </source>
</reference>
<name>A0AAN8L305_9TELE</name>
<dbReference type="AlphaFoldDB" id="A0AAN8L305"/>